<protein>
    <submittedName>
        <fullName evidence="1">Uncharacterized protein</fullName>
    </submittedName>
</protein>
<dbReference type="EMBL" id="IACM01158019">
    <property type="protein sequence ID" value="LAB42354.1"/>
    <property type="molecule type" value="Transcribed_RNA"/>
</dbReference>
<sequence>MSKYQHGHGFEANWQRSGDTLPFTLCQLILLKTFTVSKSKVNSKLDKEGLFLSICMVTLSTLCLTWKQVSVYLLCNKHSSFCTQLAFLLFCYWLCLPVT</sequence>
<dbReference type="AlphaFoldDB" id="A0A2D4NAM6"/>
<reference evidence="1" key="1">
    <citation type="submission" date="2017-07" db="EMBL/GenBank/DDBJ databases">
        <authorList>
            <person name="Mikheyev A."/>
            <person name="Grau M."/>
        </authorList>
    </citation>
    <scope>NUCLEOTIDE SEQUENCE</scope>
    <source>
        <tissue evidence="1">Venom_gland</tissue>
    </source>
</reference>
<organism evidence="1">
    <name type="scientific">Micrurus spixii</name>
    <name type="common">Amazon coral snake</name>
    <dbReference type="NCBI Taxonomy" id="129469"/>
    <lineage>
        <taxon>Eukaryota</taxon>
        <taxon>Metazoa</taxon>
        <taxon>Chordata</taxon>
        <taxon>Craniata</taxon>
        <taxon>Vertebrata</taxon>
        <taxon>Euteleostomi</taxon>
        <taxon>Lepidosauria</taxon>
        <taxon>Squamata</taxon>
        <taxon>Bifurcata</taxon>
        <taxon>Unidentata</taxon>
        <taxon>Episquamata</taxon>
        <taxon>Toxicofera</taxon>
        <taxon>Serpentes</taxon>
        <taxon>Colubroidea</taxon>
        <taxon>Elapidae</taxon>
        <taxon>Elapinae</taxon>
        <taxon>Micrurus</taxon>
    </lineage>
</organism>
<accession>A0A2D4NAM6</accession>
<name>A0A2D4NAM6_9SAUR</name>
<proteinExistence type="predicted"/>
<dbReference type="EMBL" id="IACM01158020">
    <property type="protein sequence ID" value="LAB42358.1"/>
    <property type="molecule type" value="Transcribed_RNA"/>
</dbReference>
<evidence type="ECO:0000313" key="1">
    <source>
        <dbReference type="EMBL" id="LAB42358.1"/>
    </source>
</evidence>
<reference evidence="1" key="2">
    <citation type="submission" date="2017-11" db="EMBL/GenBank/DDBJ databases">
        <title>Coralsnake Venomics: Analyses of Venom Gland Transcriptomes and Proteomes of Six Brazilian Taxa.</title>
        <authorList>
            <person name="Aird S.D."/>
            <person name="Jorge da Silva N."/>
            <person name="Qiu L."/>
            <person name="Villar-Briones A."/>
            <person name="Aparecida-Saddi V."/>
            <person name="Campos-Telles M.P."/>
            <person name="Grau M."/>
            <person name="Mikheyev A.S."/>
        </authorList>
    </citation>
    <scope>NUCLEOTIDE SEQUENCE</scope>
    <source>
        <tissue evidence="1">Venom_gland</tissue>
    </source>
</reference>